<dbReference type="Proteomes" id="UP000282106">
    <property type="component" value="Unassembled WGS sequence"/>
</dbReference>
<sequence length="272" mass="29894">MVRVRWGFRWMWSALAGSVLLAPFLWMLIGSLRTPGAAIPVSPLAWPQAPGLEAYRRVFEWVPMASGLVNSVALTLAGVVLSVLCASFTGFAMTRLSPERQLRAVALLVVAASIPLTAIWVPRFVLFEWLGLSRSVLPLLAPALYGASPLFVLLYFVAMRRLGSEQFDAARLDGLSLPAQWWRIALPQLRPTTVAVATLAAMQFWGGFLEPLLYLERERELTAPLLLHALDLLGPTQWAVLMAGAALLTLPVLLAFLASQGLFRSLDHRPEN</sequence>
<dbReference type="AlphaFoldDB" id="A0A3N0V838"/>
<gene>
    <name evidence="9" type="ORF">ED208_13285</name>
</gene>
<feature type="transmembrane region" description="Helical" evidence="7">
    <location>
        <begin position="193"/>
        <end position="215"/>
    </location>
</feature>
<evidence type="ECO:0000256" key="2">
    <source>
        <dbReference type="ARBA" id="ARBA00022448"/>
    </source>
</evidence>
<feature type="domain" description="ABC transmembrane type-1" evidence="8">
    <location>
        <begin position="68"/>
        <end position="259"/>
    </location>
</feature>
<reference evidence="9 10" key="1">
    <citation type="submission" date="2018-10" db="EMBL/GenBank/DDBJ databases">
        <authorList>
            <person name="Chen W.-M."/>
        </authorList>
    </citation>
    <scope>NUCLEOTIDE SEQUENCE [LARGE SCALE GENOMIC DNA]</scope>
    <source>
        <strain evidence="9 10">THS-13</strain>
    </source>
</reference>
<dbReference type="Gene3D" id="1.10.3720.10">
    <property type="entry name" value="MetI-like"/>
    <property type="match status" value="1"/>
</dbReference>
<dbReference type="FunCoup" id="A0A3N0V838">
    <property type="interactions" value="201"/>
</dbReference>
<dbReference type="InParanoid" id="A0A3N0V838"/>
<keyword evidence="6 7" id="KW-0472">Membrane</keyword>
<dbReference type="PANTHER" id="PTHR43744">
    <property type="entry name" value="ABC TRANSPORTER PERMEASE PROTEIN MG189-RELATED-RELATED"/>
    <property type="match status" value="1"/>
</dbReference>
<keyword evidence="5 7" id="KW-1133">Transmembrane helix</keyword>
<evidence type="ECO:0000256" key="4">
    <source>
        <dbReference type="ARBA" id="ARBA00022692"/>
    </source>
</evidence>
<keyword evidence="10" id="KW-1185">Reference proteome</keyword>
<comment type="caution">
    <text evidence="9">The sequence shown here is derived from an EMBL/GenBank/DDBJ whole genome shotgun (WGS) entry which is preliminary data.</text>
</comment>
<feature type="transmembrane region" description="Helical" evidence="7">
    <location>
        <begin position="105"/>
        <end position="127"/>
    </location>
</feature>
<protein>
    <submittedName>
        <fullName evidence="9">Carbohydrate ABC transporter permease</fullName>
    </submittedName>
</protein>
<comment type="similarity">
    <text evidence="7">Belongs to the binding-protein-dependent transport system permease family.</text>
</comment>
<dbReference type="Pfam" id="PF00528">
    <property type="entry name" value="BPD_transp_1"/>
    <property type="match status" value="1"/>
</dbReference>
<evidence type="ECO:0000259" key="8">
    <source>
        <dbReference type="PROSITE" id="PS50928"/>
    </source>
</evidence>
<feature type="transmembrane region" description="Helical" evidence="7">
    <location>
        <begin position="235"/>
        <end position="259"/>
    </location>
</feature>
<evidence type="ECO:0000256" key="3">
    <source>
        <dbReference type="ARBA" id="ARBA00022475"/>
    </source>
</evidence>
<accession>A0A3N0V838</accession>
<evidence type="ECO:0000256" key="1">
    <source>
        <dbReference type="ARBA" id="ARBA00004651"/>
    </source>
</evidence>
<dbReference type="SUPFAM" id="SSF161098">
    <property type="entry name" value="MetI-like"/>
    <property type="match status" value="1"/>
</dbReference>
<dbReference type="InterPro" id="IPR000515">
    <property type="entry name" value="MetI-like"/>
</dbReference>
<dbReference type="EMBL" id="RJVO01000006">
    <property type="protein sequence ID" value="ROH88781.1"/>
    <property type="molecule type" value="Genomic_DNA"/>
</dbReference>
<evidence type="ECO:0000313" key="9">
    <source>
        <dbReference type="EMBL" id="ROH88781.1"/>
    </source>
</evidence>
<name>A0A3N0V838_9GAMM</name>
<dbReference type="GO" id="GO:0055085">
    <property type="term" value="P:transmembrane transport"/>
    <property type="evidence" value="ECO:0007669"/>
    <property type="project" value="InterPro"/>
</dbReference>
<proteinExistence type="inferred from homology"/>
<evidence type="ECO:0000256" key="5">
    <source>
        <dbReference type="ARBA" id="ARBA00022989"/>
    </source>
</evidence>
<organism evidence="9 10">
    <name type="scientific">Stagnimonas aquatica</name>
    <dbReference type="NCBI Taxonomy" id="2689987"/>
    <lineage>
        <taxon>Bacteria</taxon>
        <taxon>Pseudomonadati</taxon>
        <taxon>Pseudomonadota</taxon>
        <taxon>Gammaproteobacteria</taxon>
        <taxon>Nevskiales</taxon>
        <taxon>Nevskiaceae</taxon>
        <taxon>Stagnimonas</taxon>
    </lineage>
</organism>
<dbReference type="GO" id="GO:0005886">
    <property type="term" value="C:plasma membrane"/>
    <property type="evidence" value="ECO:0007669"/>
    <property type="project" value="UniProtKB-SubCell"/>
</dbReference>
<feature type="transmembrane region" description="Helical" evidence="7">
    <location>
        <begin position="71"/>
        <end position="93"/>
    </location>
</feature>
<keyword evidence="3" id="KW-1003">Cell membrane</keyword>
<dbReference type="PANTHER" id="PTHR43744:SF12">
    <property type="entry name" value="ABC TRANSPORTER PERMEASE PROTEIN MG189-RELATED"/>
    <property type="match status" value="1"/>
</dbReference>
<dbReference type="InterPro" id="IPR035906">
    <property type="entry name" value="MetI-like_sf"/>
</dbReference>
<evidence type="ECO:0000256" key="6">
    <source>
        <dbReference type="ARBA" id="ARBA00023136"/>
    </source>
</evidence>
<feature type="transmembrane region" description="Helical" evidence="7">
    <location>
        <begin position="139"/>
        <end position="158"/>
    </location>
</feature>
<evidence type="ECO:0000256" key="7">
    <source>
        <dbReference type="RuleBase" id="RU363032"/>
    </source>
</evidence>
<dbReference type="PROSITE" id="PS50928">
    <property type="entry name" value="ABC_TM1"/>
    <property type="match status" value="1"/>
</dbReference>
<dbReference type="CDD" id="cd06261">
    <property type="entry name" value="TM_PBP2"/>
    <property type="match status" value="1"/>
</dbReference>
<keyword evidence="4 7" id="KW-0812">Transmembrane</keyword>
<keyword evidence="2 7" id="KW-0813">Transport</keyword>
<comment type="subcellular location">
    <subcellularLocation>
        <location evidence="1 7">Cell membrane</location>
        <topology evidence="1 7">Multi-pass membrane protein</topology>
    </subcellularLocation>
</comment>
<evidence type="ECO:0000313" key="10">
    <source>
        <dbReference type="Proteomes" id="UP000282106"/>
    </source>
</evidence>